<keyword evidence="6 8" id="KW-0472">Membrane</keyword>
<comment type="similarity">
    <text evidence="7">Belongs to the glycosyltransferase 87 family.</text>
</comment>
<feature type="transmembrane region" description="Helical" evidence="8">
    <location>
        <begin position="124"/>
        <end position="143"/>
    </location>
</feature>
<feature type="transmembrane region" description="Helical" evidence="8">
    <location>
        <begin position="65"/>
        <end position="91"/>
    </location>
</feature>
<gene>
    <name evidence="9" type="ORF">RxyAA322_03520</name>
</gene>
<name>A0A510HEZ6_9ACTN</name>
<dbReference type="EMBL" id="AP019791">
    <property type="protein sequence ID" value="BBL78498.1"/>
    <property type="molecule type" value="Genomic_DNA"/>
</dbReference>
<keyword evidence="3" id="KW-0808">Transferase</keyword>
<dbReference type="Pfam" id="PF09594">
    <property type="entry name" value="GT87"/>
    <property type="match status" value="1"/>
</dbReference>
<keyword evidence="2" id="KW-1003">Cell membrane</keyword>
<accession>A0A510HEZ6</accession>
<keyword evidence="10" id="KW-1185">Reference proteome</keyword>
<dbReference type="AlphaFoldDB" id="A0A510HEZ6"/>
<dbReference type="GO" id="GO:0016758">
    <property type="term" value="F:hexosyltransferase activity"/>
    <property type="evidence" value="ECO:0007669"/>
    <property type="project" value="InterPro"/>
</dbReference>
<keyword evidence="5 8" id="KW-1133">Transmembrane helix</keyword>
<protein>
    <submittedName>
        <fullName evidence="9">Membrane protein</fullName>
    </submittedName>
</protein>
<dbReference type="Proteomes" id="UP000318065">
    <property type="component" value="Chromosome"/>
</dbReference>
<keyword evidence="4 8" id="KW-0812">Transmembrane</keyword>
<evidence type="ECO:0000313" key="10">
    <source>
        <dbReference type="Proteomes" id="UP000318065"/>
    </source>
</evidence>
<evidence type="ECO:0000256" key="1">
    <source>
        <dbReference type="ARBA" id="ARBA00004651"/>
    </source>
</evidence>
<evidence type="ECO:0000256" key="4">
    <source>
        <dbReference type="ARBA" id="ARBA00022692"/>
    </source>
</evidence>
<organism evidence="9 10">
    <name type="scientific">Rubrobacter xylanophilus</name>
    <dbReference type="NCBI Taxonomy" id="49319"/>
    <lineage>
        <taxon>Bacteria</taxon>
        <taxon>Bacillati</taxon>
        <taxon>Actinomycetota</taxon>
        <taxon>Rubrobacteria</taxon>
        <taxon>Rubrobacterales</taxon>
        <taxon>Rubrobacteraceae</taxon>
        <taxon>Rubrobacter</taxon>
    </lineage>
</organism>
<sequence>MLWGLAAGFSRLPSGLREDSNDLALYHRSAEALLRGEVPYRDFFIEYPPGSLPVFVPPALFTDGLFGYITAFAAEMALALAAALVLVALAARRLYGPAGWPVPAATFALGAVLLYPVAVTRYDAAVALALAAAALGAAFGGRWTLLAGGALGFGAAAKLVPALALPPLLLARRGSAAREVVVFAATVGLFAVPALLLGGGNFLESLAYHAQRGLQVESVAASVLVALGGAREVVFEYGAFELRGGWTGEALALTTPLALSLLGLTALGVWRARRRAPLGGEGFARYAAAFVLAFMLGSKVLSPQYLIWLLPLVPLAAGGFAGGALCATLLAACWLTTQVFPLHYEELLSGRAPGPELLLARNALLAVLWALLLLAPARWKGEG</sequence>
<dbReference type="InterPro" id="IPR018584">
    <property type="entry name" value="GT87"/>
</dbReference>
<evidence type="ECO:0000256" key="5">
    <source>
        <dbReference type="ARBA" id="ARBA00022989"/>
    </source>
</evidence>
<evidence type="ECO:0000256" key="7">
    <source>
        <dbReference type="ARBA" id="ARBA00024033"/>
    </source>
</evidence>
<evidence type="ECO:0000256" key="3">
    <source>
        <dbReference type="ARBA" id="ARBA00022679"/>
    </source>
</evidence>
<feature type="transmembrane region" description="Helical" evidence="8">
    <location>
        <begin position="250"/>
        <end position="270"/>
    </location>
</feature>
<reference evidence="9" key="1">
    <citation type="journal article" date="2019" name="Microbiol. Resour. Announc.">
        <title>Complete Genome Sequence of Rubrobacter xylanophilus Strain AA3-22, Isolated from Arima Onsen in Japan.</title>
        <authorList>
            <person name="Tomariguchi N."/>
            <person name="Miyazaki K."/>
        </authorList>
    </citation>
    <scope>NUCLEOTIDE SEQUENCE [LARGE SCALE GENOMIC DNA]</scope>
    <source>
        <strain evidence="9">AA3-22</strain>
    </source>
</reference>
<evidence type="ECO:0000256" key="6">
    <source>
        <dbReference type="ARBA" id="ARBA00023136"/>
    </source>
</evidence>
<proteinExistence type="inferred from homology"/>
<dbReference type="GO" id="GO:0005886">
    <property type="term" value="C:plasma membrane"/>
    <property type="evidence" value="ECO:0007669"/>
    <property type="project" value="UniProtKB-SubCell"/>
</dbReference>
<comment type="subcellular location">
    <subcellularLocation>
        <location evidence="1">Cell membrane</location>
        <topology evidence="1">Multi-pass membrane protein</topology>
    </subcellularLocation>
</comment>
<dbReference type="RefSeq" id="WP_244299898.1">
    <property type="nucleotide sequence ID" value="NZ_AP019791.1"/>
</dbReference>
<evidence type="ECO:0000313" key="9">
    <source>
        <dbReference type="EMBL" id="BBL78498.1"/>
    </source>
</evidence>
<feature type="transmembrane region" description="Helical" evidence="8">
    <location>
        <begin position="307"/>
        <end position="337"/>
    </location>
</feature>
<feature type="transmembrane region" description="Helical" evidence="8">
    <location>
        <begin position="98"/>
        <end position="118"/>
    </location>
</feature>
<evidence type="ECO:0000256" key="8">
    <source>
        <dbReference type="SAM" id="Phobius"/>
    </source>
</evidence>
<feature type="transmembrane region" description="Helical" evidence="8">
    <location>
        <begin position="181"/>
        <end position="202"/>
    </location>
</feature>
<feature type="transmembrane region" description="Helical" evidence="8">
    <location>
        <begin position="282"/>
        <end position="301"/>
    </location>
</feature>
<evidence type="ECO:0000256" key="2">
    <source>
        <dbReference type="ARBA" id="ARBA00022475"/>
    </source>
</evidence>
<feature type="transmembrane region" description="Helical" evidence="8">
    <location>
        <begin position="358"/>
        <end position="379"/>
    </location>
</feature>